<dbReference type="Proteomes" id="UP001583177">
    <property type="component" value="Unassembled WGS sequence"/>
</dbReference>
<proteinExistence type="predicted"/>
<feature type="domain" description="Heterokaryon incompatibility" evidence="1">
    <location>
        <begin position="48"/>
        <end position="206"/>
    </location>
</feature>
<organism evidence="2 3">
    <name type="scientific">Diaporthe australafricana</name>
    <dbReference type="NCBI Taxonomy" id="127596"/>
    <lineage>
        <taxon>Eukaryota</taxon>
        <taxon>Fungi</taxon>
        <taxon>Dikarya</taxon>
        <taxon>Ascomycota</taxon>
        <taxon>Pezizomycotina</taxon>
        <taxon>Sordariomycetes</taxon>
        <taxon>Sordariomycetidae</taxon>
        <taxon>Diaporthales</taxon>
        <taxon>Diaporthaceae</taxon>
        <taxon>Diaporthe</taxon>
    </lineage>
</organism>
<dbReference type="Pfam" id="PF26639">
    <property type="entry name" value="Het-6_barrel"/>
    <property type="match status" value="1"/>
</dbReference>
<protein>
    <recommendedName>
        <fullName evidence="1">Heterokaryon incompatibility domain-containing protein</fullName>
    </recommendedName>
</protein>
<evidence type="ECO:0000313" key="3">
    <source>
        <dbReference type="Proteomes" id="UP001583177"/>
    </source>
</evidence>
<keyword evidence="3" id="KW-1185">Reference proteome</keyword>
<reference evidence="2 3" key="1">
    <citation type="journal article" date="2024" name="IMA Fungus">
        <title>IMA Genome - F19 : A genome assembly and annotation guide to empower mycologists, including annotated draft genome sequences of Ceratocystis pirilliformis, Diaporthe australafricana, Fusarium ophioides, Paecilomyces lecythidis, and Sporothrix stenoceras.</title>
        <authorList>
            <person name="Aylward J."/>
            <person name="Wilson A.M."/>
            <person name="Visagie C.M."/>
            <person name="Spraker J."/>
            <person name="Barnes I."/>
            <person name="Buitendag C."/>
            <person name="Ceriani C."/>
            <person name="Del Mar Angel L."/>
            <person name="du Plessis D."/>
            <person name="Fuchs T."/>
            <person name="Gasser K."/>
            <person name="Kramer D."/>
            <person name="Li W."/>
            <person name="Munsamy K."/>
            <person name="Piso A."/>
            <person name="Price J.L."/>
            <person name="Sonnekus B."/>
            <person name="Thomas C."/>
            <person name="van der Nest A."/>
            <person name="van Dijk A."/>
            <person name="van Heerden A."/>
            <person name="van Vuuren N."/>
            <person name="Yilmaz N."/>
            <person name="Duong T.A."/>
            <person name="van der Merwe N.A."/>
            <person name="Wingfield M.J."/>
            <person name="Wingfield B.D."/>
        </authorList>
    </citation>
    <scope>NUCLEOTIDE SEQUENCE [LARGE SCALE GENOMIC DNA]</scope>
    <source>
        <strain evidence="2 3">CMW 18300</strain>
    </source>
</reference>
<dbReference type="InterPro" id="IPR010730">
    <property type="entry name" value="HET"/>
</dbReference>
<accession>A0ABR3W3X8</accession>
<gene>
    <name evidence="2" type="ORF">Daus18300_012166</name>
</gene>
<sequence length="662" mass="72987">MASNKNGYSYKVPLEESCIRLLTIKPGNEADPLELHLSTVSLNTSPVYEALSYCWGDTSPTNAVLCDEHDVSITTSLFGALGELRYPTESRTIWADALCIDQTNVDDKTQQVRLFHRIYSQAARTIIWLGPDELDPAQSLRDAGKLIQGGLALARSVTLCSDSQASGDVLAQRLEDSPPSLLDYDWGFLKAIFRRPWFWRKWIVQEVALAKEVVVAIGGGIRFLWLDLAMLSEVLLALDASTALVRNLEEADFQTTPDSPGANWGGGMYNAKMIMTIQNHRVNGTLLDAAVATMAFQCSDEHDYIYGISSLPGQGPMISADYTISVGETFKRFAEICLVEGQSLKVLGLAPDKLIFPLQRDIARLPGLPSWVPDLRLIGQMPSLVSYGIDTFREQWFYAGGRDVLPTLSVSGNILQCRGIIIDRVGALVEKSLVERIGRSTYEVRASIMQSMPIRDNFPSMRETALGEWLQACCLCALRGASSSILWPDSTRLHTKVNEVQKELDAGSSIHHRLSTELLADLSRTMICDFVDGDQPTLEAEQLKLVRDLLTYVFDSCEDPSIQLPQSLSGEDSAFNTSMAKWSAVRRFCFTSNGRLGHLAPGSEPGDCICVLGGAEVPFVIRPISGDAEGTYQLVGECYLDGMMYGEAWKLSDHVEENINLV</sequence>
<dbReference type="PANTHER" id="PTHR24148">
    <property type="entry name" value="ANKYRIN REPEAT DOMAIN-CONTAINING PROTEIN 39 HOMOLOG-RELATED"/>
    <property type="match status" value="1"/>
</dbReference>
<comment type="caution">
    <text evidence="2">The sequence shown here is derived from an EMBL/GenBank/DDBJ whole genome shotgun (WGS) entry which is preliminary data.</text>
</comment>
<dbReference type="Pfam" id="PF06985">
    <property type="entry name" value="HET"/>
    <property type="match status" value="1"/>
</dbReference>
<evidence type="ECO:0000313" key="2">
    <source>
        <dbReference type="EMBL" id="KAL1852485.1"/>
    </source>
</evidence>
<dbReference type="EMBL" id="JAWRVE010000159">
    <property type="protein sequence ID" value="KAL1852485.1"/>
    <property type="molecule type" value="Genomic_DNA"/>
</dbReference>
<name>A0ABR3W3X8_9PEZI</name>
<dbReference type="PANTHER" id="PTHR24148:SF64">
    <property type="entry name" value="HETEROKARYON INCOMPATIBILITY DOMAIN-CONTAINING PROTEIN"/>
    <property type="match status" value="1"/>
</dbReference>
<dbReference type="InterPro" id="IPR052895">
    <property type="entry name" value="HetReg/Transcr_Mod"/>
</dbReference>
<evidence type="ECO:0000259" key="1">
    <source>
        <dbReference type="Pfam" id="PF06985"/>
    </source>
</evidence>